<dbReference type="AlphaFoldDB" id="A0A0A9BJP4"/>
<protein>
    <submittedName>
        <fullName evidence="1">Uncharacterized protein</fullName>
    </submittedName>
</protein>
<accession>A0A0A9BJP4</accession>
<proteinExistence type="predicted"/>
<organism evidence="1">
    <name type="scientific">Arundo donax</name>
    <name type="common">Giant reed</name>
    <name type="synonym">Donax arundinaceus</name>
    <dbReference type="NCBI Taxonomy" id="35708"/>
    <lineage>
        <taxon>Eukaryota</taxon>
        <taxon>Viridiplantae</taxon>
        <taxon>Streptophyta</taxon>
        <taxon>Embryophyta</taxon>
        <taxon>Tracheophyta</taxon>
        <taxon>Spermatophyta</taxon>
        <taxon>Magnoliopsida</taxon>
        <taxon>Liliopsida</taxon>
        <taxon>Poales</taxon>
        <taxon>Poaceae</taxon>
        <taxon>PACMAD clade</taxon>
        <taxon>Arundinoideae</taxon>
        <taxon>Arundineae</taxon>
        <taxon>Arundo</taxon>
    </lineage>
</organism>
<name>A0A0A9BJP4_ARUDO</name>
<evidence type="ECO:0000313" key="1">
    <source>
        <dbReference type="EMBL" id="JAD64164.1"/>
    </source>
</evidence>
<sequence>MVLAQRDGAQAGTLVWRLAQFVQVGVDIGLFGIESLSPVCAGEKSGKVLVLYHSDPESAYVLNLQSGSATKVEGWTRSFNYMTVVPCEINWPMFFMSRLGVQL</sequence>
<dbReference type="EMBL" id="GBRH01233731">
    <property type="protein sequence ID" value="JAD64164.1"/>
    <property type="molecule type" value="Transcribed_RNA"/>
</dbReference>
<reference evidence="1" key="1">
    <citation type="submission" date="2014-09" db="EMBL/GenBank/DDBJ databases">
        <authorList>
            <person name="Magalhaes I.L.F."/>
            <person name="Oliveira U."/>
            <person name="Santos F.R."/>
            <person name="Vidigal T.H.D.A."/>
            <person name="Brescovit A.D."/>
            <person name="Santos A.J."/>
        </authorList>
    </citation>
    <scope>NUCLEOTIDE SEQUENCE</scope>
    <source>
        <tissue evidence="1">Shoot tissue taken approximately 20 cm above the soil surface</tissue>
    </source>
</reference>
<reference evidence="1" key="2">
    <citation type="journal article" date="2015" name="Data Brief">
        <title>Shoot transcriptome of the giant reed, Arundo donax.</title>
        <authorList>
            <person name="Barrero R.A."/>
            <person name="Guerrero F.D."/>
            <person name="Moolhuijzen P."/>
            <person name="Goolsby J.A."/>
            <person name="Tidwell J."/>
            <person name="Bellgard S.E."/>
            <person name="Bellgard M.I."/>
        </authorList>
    </citation>
    <scope>NUCLEOTIDE SEQUENCE</scope>
    <source>
        <tissue evidence="1">Shoot tissue taken approximately 20 cm above the soil surface</tissue>
    </source>
</reference>